<dbReference type="Proteomes" id="UP000789405">
    <property type="component" value="Unassembled WGS sequence"/>
</dbReference>
<keyword evidence="2" id="KW-1185">Reference proteome</keyword>
<name>A0A9N9GCP7_9GLOM</name>
<evidence type="ECO:0000313" key="1">
    <source>
        <dbReference type="EMBL" id="CAG8597109.1"/>
    </source>
</evidence>
<gene>
    <name evidence="1" type="ORF">DERYTH_LOCUS7452</name>
</gene>
<dbReference type="OrthoDB" id="2376919at2759"/>
<reference evidence="1" key="1">
    <citation type="submission" date="2021-06" db="EMBL/GenBank/DDBJ databases">
        <authorList>
            <person name="Kallberg Y."/>
            <person name="Tangrot J."/>
            <person name="Rosling A."/>
        </authorList>
    </citation>
    <scope>NUCLEOTIDE SEQUENCE</scope>
    <source>
        <strain evidence="1">MA453B</strain>
    </source>
</reference>
<comment type="caution">
    <text evidence="1">The sequence shown here is derived from an EMBL/GenBank/DDBJ whole genome shotgun (WGS) entry which is preliminary data.</text>
</comment>
<dbReference type="EMBL" id="CAJVPY010003631">
    <property type="protein sequence ID" value="CAG8597109.1"/>
    <property type="molecule type" value="Genomic_DNA"/>
</dbReference>
<evidence type="ECO:0000313" key="2">
    <source>
        <dbReference type="Proteomes" id="UP000789405"/>
    </source>
</evidence>
<dbReference type="AlphaFoldDB" id="A0A9N9GCP7"/>
<organism evidence="1 2">
    <name type="scientific">Dentiscutata erythropus</name>
    <dbReference type="NCBI Taxonomy" id="1348616"/>
    <lineage>
        <taxon>Eukaryota</taxon>
        <taxon>Fungi</taxon>
        <taxon>Fungi incertae sedis</taxon>
        <taxon>Mucoromycota</taxon>
        <taxon>Glomeromycotina</taxon>
        <taxon>Glomeromycetes</taxon>
        <taxon>Diversisporales</taxon>
        <taxon>Gigasporaceae</taxon>
        <taxon>Dentiscutata</taxon>
    </lineage>
</organism>
<feature type="non-terminal residue" evidence="1">
    <location>
        <position position="76"/>
    </location>
</feature>
<protein>
    <submittedName>
        <fullName evidence="1">5644_t:CDS:1</fullName>
    </submittedName>
</protein>
<accession>A0A9N9GCP7</accession>
<proteinExistence type="predicted"/>
<sequence length="76" mass="8535">SEDEFDEADLCFASNNEMNIFDEILDSYGQLCSEESNSLVEAEAEADLTDSEEGLYPLSKGQSFTNWKDIEKRVAT</sequence>